<gene>
    <name evidence="2" type="ORF">SAMN05877831_1386</name>
</gene>
<proteinExistence type="predicted"/>
<evidence type="ECO:0000313" key="3">
    <source>
        <dbReference type="Proteomes" id="UP000219111"/>
    </source>
</evidence>
<sequence>MPRPPHICACGRLVPHGERCTCQKDADRARKRRHDARRPSARERGYTSDWEKERAAFLICHPCCAMCGAVASVVDHITPHRGNKALFWDRYNWQALCKPCHDRVKQRQERAGDERDGSLLA</sequence>
<dbReference type="RefSeq" id="WP_097071575.1">
    <property type="nucleotide sequence ID" value="NZ_OBMT01000038.1"/>
</dbReference>
<dbReference type="SMART" id="SM00507">
    <property type="entry name" value="HNHc"/>
    <property type="match status" value="1"/>
</dbReference>
<dbReference type="GO" id="GO:0008270">
    <property type="term" value="F:zinc ion binding"/>
    <property type="evidence" value="ECO:0007669"/>
    <property type="project" value="InterPro"/>
</dbReference>
<dbReference type="OrthoDB" id="5292295at2"/>
<accession>A0A285TKX5</accession>
<organism evidence="2 3">
    <name type="scientific">Rhodobacter maris</name>
    <dbReference type="NCBI Taxonomy" id="446682"/>
    <lineage>
        <taxon>Bacteria</taxon>
        <taxon>Pseudomonadati</taxon>
        <taxon>Pseudomonadota</taxon>
        <taxon>Alphaproteobacteria</taxon>
        <taxon>Rhodobacterales</taxon>
        <taxon>Rhodobacter group</taxon>
        <taxon>Rhodobacter</taxon>
    </lineage>
</organism>
<dbReference type="CDD" id="cd00085">
    <property type="entry name" value="HNHc"/>
    <property type="match status" value="1"/>
</dbReference>
<dbReference type="AlphaFoldDB" id="A0A285TKX5"/>
<feature type="domain" description="HNH nuclease" evidence="1">
    <location>
        <begin position="52"/>
        <end position="102"/>
    </location>
</feature>
<dbReference type="GO" id="GO:0004519">
    <property type="term" value="F:endonuclease activity"/>
    <property type="evidence" value="ECO:0007669"/>
    <property type="project" value="UniProtKB-KW"/>
</dbReference>
<dbReference type="InterPro" id="IPR003615">
    <property type="entry name" value="HNH_nuc"/>
</dbReference>
<keyword evidence="3" id="KW-1185">Reference proteome</keyword>
<reference evidence="3" key="1">
    <citation type="submission" date="2017-08" db="EMBL/GenBank/DDBJ databases">
        <authorList>
            <person name="Varghese N."/>
            <person name="Submissions S."/>
        </authorList>
    </citation>
    <scope>NUCLEOTIDE SEQUENCE [LARGE SCALE GENOMIC DNA]</scope>
    <source>
        <strain evidence="3">JA276</strain>
    </source>
</reference>
<keyword evidence="2" id="KW-0378">Hydrolase</keyword>
<evidence type="ECO:0000259" key="1">
    <source>
        <dbReference type="SMART" id="SM00507"/>
    </source>
</evidence>
<evidence type="ECO:0000313" key="2">
    <source>
        <dbReference type="EMBL" id="SOC23179.1"/>
    </source>
</evidence>
<dbReference type="EMBL" id="OBMT01000038">
    <property type="protein sequence ID" value="SOC23179.1"/>
    <property type="molecule type" value="Genomic_DNA"/>
</dbReference>
<name>A0A285TKX5_9RHOB</name>
<keyword evidence="2" id="KW-0255">Endonuclease</keyword>
<keyword evidence="2" id="KW-0540">Nuclease</keyword>
<dbReference type="Pfam" id="PF01844">
    <property type="entry name" value="HNH"/>
    <property type="match status" value="1"/>
</dbReference>
<dbReference type="Gene3D" id="1.10.30.50">
    <property type="match status" value="1"/>
</dbReference>
<dbReference type="GO" id="GO:0003676">
    <property type="term" value="F:nucleic acid binding"/>
    <property type="evidence" value="ECO:0007669"/>
    <property type="project" value="InterPro"/>
</dbReference>
<dbReference type="Proteomes" id="UP000219111">
    <property type="component" value="Unassembled WGS sequence"/>
</dbReference>
<protein>
    <submittedName>
        <fullName evidence="2">5-methylcytosine-specific restriction endonuclease McrA</fullName>
    </submittedName>
</protein>
<dbReference type="InterPro" id="IPR002711">
    <property type="entry name" value="HNH"/>
</dbReference>